<evidence type="ECO:0000256" key="4">
    <source>
        <dbReference type="ARBA" id="ARBA00022833"/>
    </source>
</evidence>
<dbReference type="OrthoDB" id="73919at2759"/>
<accession>A0A8J2P8Y2</accession>
<keyword evidence="4" id="KW-0862">Zinc</keyword>
<evidence type="ECO:0000256" key="2">
    <source>
        <dbReference type="ARBA" id="ARBA00022723"/>
    </source>
</evidence>
<comment type="caution">
    <text evidence="8">The sequence shown here is derived from an EMBL/GenBank/DDBJ whole genome shotgun (WGS) entry which is preliminary data.</text>
</comment>
<evidence type="ECO:0000313" key="8">
    <source>
        <dbReference type="EMBL" id="CAG7819131.1"/>
    </source>
</evidence>
<keyword evidence="1" id="KW-0343">GTPase activation</keyword>
<dbReference type="InterPro" id="IPR001164">
    <property type="entry name" value="ArfGAP_dom"/>
</dbReference>
<evidence type="ECO:0000313" key="9">
    <source>
        <dbReference type="Proteomes" id="UP000708208"/>
    </source>
</evidence>
<feature type="compositionally biased region" description="Polar residues" evidence="6">
    <location>
        <begin position="407"/>
        <end position="426"/>
    </location>
</feature>
<dbReference type="GO" id="GO:0005737">
    <property type="term" value="C:cytoplasm"/>
    <property type="evidence" value="ECO:0007669"/>
    <property type="project" value="TreeGrafter"/>
</dbReference>
<evidence type="ECO:0000256" key="5">
    <source>
        <dbReference type="PROSITE-ProRule" id="PRU00288"/>
    </source>
</evidence>
<dbReference type="Pfam" id="PF01412">
    <property type="entry name" value="ArfGap"/>
    <property type="match status" value="1"/>
</dbReference>
<dbReference type="PANTHER" id="PTHR45705:SF1">
    <property type="entry name" value="FI20236P1"/>
    <property type="match status" value="1"/>
</dbReference>
<proteinExistence type="predicted"/>
<dbReference type="InterPro" id="IPR051718">
    <property type="entry name" value="ARF_GTPase-activating"/>
</dbReference>
<feature type="region of interest" description="Disordered" evidence="6">
    <location>
        <begin position="157"/>
        <end position="233"/>
    </location>
</feature>
<dbReference type="Proteomes" id="UP000708208">
    <property type="component" value="Unassembled WGS sequence"/>
</dbReference>
<reference evidence="8" key="1">
    <citation type="submission" date="2021-06" db="EMBL/GenBank/DDBJ databases">
        <authorList>
            <person name="Hodson N. C."/>
            <person name="Mongue J. A."/>
            <person name="Jaron S. K."/>
        </authorList>
    </citation>
    <scope>NUCLEOTIDE SEQUENCE</scope>
</reference>
<dbReference type="EMBL" id="CAJVCH010440577">
    <property type="protein sequence ID" value="CAG7819131.1"/>
    <property type="molecule type" value="Genomic_DNA"/>
</dbReference>
<dbReference type="InterPro" id="IPR044732">
    <property type="entry name" value="ArfGAP_SMAP1-like"/>
</dbReference>
<feature type="domain" description="Arf-GAP" evidence="7">
    <location>
        <begin position="23"/>
        <end position="141"/>
    </location>
</feature>
<keyword evidence="9" id="KW-1185">Reference proteome</keyword>
<name>A0A8J2P8Y2_9HEXA</name>
<gene>
    <name evidence="8" type="ORF">AFUS01_LOCUS29601</name>
</gene>
<feature type="compositionally biased region" description="Polar residues" evidence="6">
    <location>
        <begin position="184"/>
        <end position="194"/>
    </location>
</feature>
<feature type="region of interest" description="Disordered" evidence="6">
    <location>
        <begin position="405"/>
        <end position="426"/>
    </location>
</feature>
<evidence type="ECO:0000259" key="7">
    <source>
        <dbReference type="PROSITE" id="PS50115"/>
    </source>
</evidence>
<dbReference type="PROSITE" id="PS50115">
    <property type="entry name" value="ARFGAP"/>
    <property type="match status" value="1"/>
</dbReference>
<keyword evidence="2" id="KW-0479">Metal-binding</keyword>
<dbReference type="GO" id="GO:0008270">
    <property type="term" value="F:zinc ion binding"/>
    <property type="evidence" value="ECO:0007669"/>
    <property type="project" value="UniProtKB-KW"/>
</dbReference>
<feature type="compositionally biased region" description="Low complexity" evidence="6">
    <location>
        <begin position="198"/>
        <end position="210"/>
    </location>
</feature>
<organism evidence="8 9">
    <name type="scientific">Allacma fusca</name>
    <dbReference type="NCBI Taxonomy" id="39272"/>
    <lineage>
        <taxon>Eukaryota</taxon>
        <taxon>Metazoa</taxon>
        <taxon>Ecdysozoa</taxon>
        <taxon>Arthropoda</taxon>
        <taxon>Hexapoda</taxon>
        <taxon>Collembola</taxon>
        <taxon>Symphypleona</taxon>
        <taxon>Sminthuridae</taxon>
        <taxon>Allacma</taxon>
    </lineage>
</organism>
<dbReference type="GO" id="GO:0005096">
    <property type="term" value="F:GTPase activator activity"/>
    <property type="evidence" value="ECO:0007669"/>
    <property type="project" value="UniProtKB-KW"/>
</dbReference>
<dbReference type="PANTHER" id="PTHR45705">
    <property type="entry name" value="FI20236P1"/>
    <property type="match status" value="1"/>
</dbReference>
<dbReference type="CDD" id="cd08839">
    <property type="entry name" value="ArfGap_SMAP"/>
    <property type="match status" value="1"/>
</dbReference>
<dbReference type="AlphaFoldDB" id="A0A8J2P8Y2"/>
<evidence type="ECO:0000256" key="6">
    <source>
        <dbReference type="SAM" id="MobiDB-lite"/>
    </source>
</evidence>
<evidence type="ECO:0000256" key="3">
    <source>
        <dbReference type="ARBA" id="ARBA00022771"/>
    </source>
</evidence>
<dbReference type="FunFam" id="1.10.220.150:FF:000009">
    <property type="entry name" value="stromal membrane-associated protein 1 isoform X1"/>
    <property type="match status" value="1"/>
</dbReference>
<keyword evidence="3 5" id="KW-0863">Zinc-finger</keyword>
<feature type="compositionally biased region" description="Polar residues" evidence="6">
    <location>
        <begin position="211"/>
        <end position="225"/>
    </location>
</feature>
<protein>
    <recommendedName>
        <fullName evidence="7">Arf-GAP domain-containing protein</fullName>
    </recommendedName>
</protein>
<evidence type="ECO:0000256" key="1">
    <source>
        <dbReference type="ARBA" id="ARBA00022468"/>
    </source>
</evidence>
<sequence>MSSSSTTSKLEKEKLKLIQEKCQGLLNEMLRDEDNKYCVDCDAKGPRWASWNLGIFLCIRCAGIHRNLGVHISRVKSVNLDTWTPEQVVTMQQMGNSRARAVYEANMPDSFRRPQTDVALENFIRAKYEHKKYIAQEWVQPTIPKVNWDSEIEESIRKKKEAKKQGTSEIGNLPTAIPKPKPLNTPSSVSSTKLPNPVSVASPQSVTSSSGNSTTDASELNGKTKNPSDDLLGLMTGEESITDLVSDPFASPIKSASAANAADDLGSIFTSPDTGSDINSKKMTKESILSLYGQGSGNPVNLFTSPPMFSTPNIPNTAGPGPMAGAGNPFPQFTPSPQFNPNFMSQGQQGQGGINPYMNPNSSMSHTPGIKDSGMNNLFNLQSDVAQLQQQLQGAGQPGIQSFLGPQGNTTPFSQLGQNKNPGPFF</sequence>
<dbReference type="SMART" id="SM00105">
    <property type="entry name" value="ArfGap"/>
    <property type="match status" value="1"/>
</dbReference>